<feature type="compositionally biased region" description="Pro residues" evidence="1">
    <location>
        <begin position="658"/>
        <end position="689"/>
    </location>
</feature>
<feature type="compositionally biased region" description="Basic residues" evidence="1">
    <location>
        <begin position="1"/>
        <end position="16"/>
    </location>
</feature>
<name>A0AAJ1RXJ9_9MYCO</name>
<feature type="compositionally biased region" description="Pro residues" evidence="1">
    <location>
        <begin position="398"/>
        <end position="407"/>
    </location>
</feature>
<evidence type="ECO:0000313" key="3">
    <source>
        <dbReference type="EMBL" id="MDP7733590.1"/>
    </source>
</evidence>
<feature type="compositionally biased region" description="Polar residues" evidence="1">
    <location>
        <begin position="241"/>
        <end position="251"/>
    </location>
</feature>
<feature type="compositionally biased region" description="Low complexity" evidence="1">
    <location>
        <begin position="324"/>
        <end position="341"/>
    </location>
</feature>
<feature type="domain" description="CobQ/CobB/MinD/ParA nucleotide binding" evidence="2">
    <location>
        <begin position="796"/>
        <end position="893"/>
    </location>
</feature>
<dbReference type="Pfam" id="PF01656">
    <property type="entry name" value="CbiA"/>
    <property type="match status" value="1"/>
</dbReference>
<dbReference type="AlphaFoldDB" id="A0AAJ1RXJ9"/>
<comment type="caution">
    <text evidence="3">The sequence shown here is derived from an EMBL/GenBank/DDBJ whole genome shotgun (WGS) entry which is preliminary data.</text>
</comment>
<evidence type="ECO:0000313" key="4">
    <source>
        <dbReference type="Proteomes" id="UP001229081"/>
    </source>
</evidence>
<feature type="compositionally biased region" description="Pro residues" evidence="1">
    <location>
        <begin position="696"/>
        <end position="730"/>
    </location>
</feature>
<dbReference type="RefSeq" id="WP_306254496.1">
    <property type="nucleotide sequence ID" value="NZ_JAUFSA010000001.1"/>
</dbReference>
<dbReference type="GO" id="GO:0005829">
    <property type="term" value="C:cytosol"/>
    <property type="evidence" value="ECO:0007669"/>
    <property type="project" value="TreeGrafter"/>
</dbReference>
<feature type="compositionally biased region" description="Basic and acidic residues" evidence="1">
    <location>
        <begin position="17"/>
        <end position="36"/>
    </location>
</feature>
<dbReference type="PANTHER" id="PTHR43384">
    <property type="entry name" value="SEPTUM SITE-DETERMINING PROTEIN MIND HOMOLOG, CHLOROPLASTIC-RELATED"/>
    <property type="match status" value="1"/>
</dbReference>
<feature type="compositionally biased region" description="Low complexity" evidence="1">
    <location>
        <begin position="457"/>
        <end position="472"/>
    </location>
</feature>
<feature type="region of interest" description="Disordered" evidence="1">
    <location>
        <begin position="1"/>
        <end position="189"/>
    </location>
</feature>
<feature type="compositionally biased region" description="Basic and acidic residues" evidence="1">
    <location>
        <begin position="480"/>
        <end position="492"/>
    </location>
</feature>
<protein>
    <submittedName>
        <fullName evidence="3">MinD/ParA family protein</fullName>
    </submittedName>
</protein>
<feature type="region of interest" description="Disordered" evidence="1">
    <location>
        <begin position="208"/>
        <end position="739"/>
    </location>
</feature>
<proteinExistence type="predicted"/>
<feature type="compositionally biased region" description="Low complexity" evidence="1">
    <location>
        <begin position="158"/>
        <end position="175"/>
    </location>
</feature>
<evidence type="ECO:0000256" key="1">
    <source>
        <dbReference type="SAM" id="MobiDB-lite"/>
    </source>
</evidence>
<evidence type="ECO:0000259" key="2">
    <source>
        <dbReference type="Pfam" id="PF01656"/>
    </source>
</evidence>
<dbReference type="EMBL" id="JAUFSA010000001">
    <property type="protein sequence ID" value="MDP7733590.1"/>
    <property type="molecule type" value="Genomic_DNA"/>
</dbReference>
<dbReference type="GO" id="GO:0005524">
    <property type="term" value="F:ATP binding"/>
    <property type="evidence" value="ECO:0007669"/>
    <property type="project" value="TreeGrafter"/>
</dbReference>
<feature type="compositionally biased region" description="Pro residues" evidence="1">
    <location>
        <begin position="623"/>
        <end position="644"/>
    </location>
</feature>
<feature type="compositionally biased region" description="Pro residues" evidence="1">
    <location>
        <begin position="134"/>
        <end position="151"/>
    </location>
</feature>
<dbReference type="SUPFAM" id="SSF52540">
    <property type="entry name" value="P-loop containing nucleoside triphosphate hydrolases"/>
    <property type="match status" value="1"/>
</dbReference>
<gene>
    <name evidence="3" type="ORF">QXL92_02310</name>
</gene>
<feature type="compositionally biased region" description="Pro residues" evidence="1">
    <location>
        <begin position="351"/>
        <end position="360"/>
    </location>
</feature>
<organism evidence="3 4">
    <name type="scientific">Mycobacterium paragordonae</name>
    <dbReference type="NCBI Taxonomy" id="1389713"/>
    <lineage>
        <taxon>Bacteria</taxon>
        <taxon>Bacillati</taxon>
        <taxon>Actinomycetota</taxon>
        <taxon>Actinomycetes</taxon>
        <taxon>Mycobacteriales</taxon>
        <taxon>Mycobacteriaceae</taxon>
        <taxon>Mycobacterium</taxon>
    </lineage>
</organism>
<dbReference type="Gene3D" id="3.40.50.300">
    <property type="entry name" value="P-loop containing nucleotide triphosphate hydrolases"/>
    <property type="match status" value="1"/>
</dbReference>
<feature type="compositionally biased region" description="Basic and acidic residues" evidence="1">
    <location>
        <begin position="52"/>
        <end position="65"/>
    </location>
</feature>
<feature type="compositionally biased region" description="Low complexity" evidence="1">
    <location>
        <begin position="373"/>
        <end position="390"/>
    </location>
</feature>
<sequence length="1046" mass="112927">MPGEKKRRRVQIGRGKRHDEADERRDRPAKPDEKAEQTGPSRTVAEDVPSPPKRDRVPVSRHTPDVETETQAAATDETAESRPRRVAVPYDRIRRLQQLEPQPVPPAAELLAEPEPEPEPPVAELPPEPEPEPEPPVAELPAQPEPPPPDGPADDFVDAAPVAEPEPPSAADELPVAPEPEATPESVEWVSEALTRLEWQYDSMLAESLVRPEAPSESAHESEFDAAEEISAEPGPEPVNETPSELASADSTLGPEVSGGLPEPYSDVEYLLEPVAPEAFSVESEPDSQRWEEPELPEAVAEPVPVEPEPAPVEAEAQWEPELAEALPEPEPVVEVSTEQEWTFEVEPEPEPVPVEPEPAPVEAEAQWEPELAEALPEPEPVVEVSTEQEWTFEVEPEPVPVEPEPVPVAAEPQWEPAPLPQPKPVETVDVDSETSAQESESGELDDIELRAAALLEQMAAKRAQATAAPQEAEVDLIADDARDAEVSDRLPAEPTDELESLASEEHADEAVPTQWLPTDLVSDVQQPAAEPEPDDARFEAAPTESVAPAESVAPTESFGAPTESFEAEPPTQDVEQAAPAAEERTKGPRRPAPPPWQTPSSAMAAEIEEVVMDAPVAQHEPAPAPEPPTQQGPLIPGPQPSTPPAQARRRPRAGGRPPWPPPPPPGPFPPPPWWPGPPPGRRVPPSPRPAAAAQPAPPRAAQPAPPRAAQPTPPPGRPQPPVGGPPPGYQPFRMPPSIDEAEITHPDRFAPPSGWRRAVHKATGGHVNPGASRKERQQDHLLAEIRQPIVGDFRIAVLSIKGGVGKTTTTFGLGSALATVRHDRVIAVDANPDRGTLGERVGDLSTRSTVRDLLSDPNINRYADVRNHTLMATSRLEVLASEQDPAVSEVFGADDYRRTVDILRHYYNIILTDCGTGIMHSAMSAVLDLAHTIVLVSSPAIDAARSASATLDWLMQHGHSGLVREAHVVLSASRPGSAALKLDKVYEHFQSRCRSIHLIPFDPHLAEGADVDFGRLNPATRQAYLELAGSVAENFGRLRAPREQP</sequence>
<dbReference type="InterPro" id="IPR050625">
    <property type="entry name" value="ParA/MinD_ATPase"/>
</dbReference>
<dbReference type="InterPro" id="IPR002586">
    <property type="entry name" value="CobQ/CobB/MinD/ParA_Nub-bd_dom"/>
</dbReference>
<accession>A0AAJ1RXJ9</accession>
<dbReference type="GO" id="GO:0009898">
    <property type="term" value="C:cytoplasmic side of plasma membrane"/>
    <property type="evidence" value="ECO:0007669"/>
    <property type="project" value="TreeGrafter"/>
</dbReference>
<dbReference type="GO" id="GO:0016887">
    <property type="term" value="F:ATP hydrolysis activity"/>
    <property type="evidence" value="ECO:0007669"/>
    <property type="project" value="TreeGrafter"/>
</dbReference>
<dbReference type="GO" id="GO:0051782">
    <property type="term" value="P:negative regulation of cell division"/>
    <property type="evidence" value="ECO:0007669"/>
    <property type="project" value="TreeGrafter"/>
</dbReference>
<reference evidence="3" key="1">
    <citation type="submission" date="2023-06" db="EMBL/GenBank/DDBJ databases">
        <title>Identification of two novel mycobacterium reveal diversities and complexities of Mycobacterium gordonae clade.</title>
        <authorList>
            <person name="Matsumoto Y."/>
            <person name="Nakamura S."/>
            <person name="Motooka D."/>
            <person name="Fukushima K."/>
        </authorList>
    </citation>
    <scope>NUCLEOTIDE SEQUENCE</scope>
    <source>
        <strain evidence="3">TY812</strain>
    </source>
</reference>
<dbReference type="InterPro" id="IPR027417">
    <property type="entry name" value="P-loop_NTPase"/>
</dbReference>
<dbReference type="Proteomes" id="UP001229081">
    <property type="component" value="Unassembled WGS sequence"/>
</dbReference>
<dbReference type="PANTHER" id="PTHR43384:SF14">
    <property type="entry name" value="ESX-1 SECRETION-ASSOCIATED PROTEIN ESPI"/>
    <property type="match status" value="1"/>
</dbReference>